<reference evidence="1 2" key="1">
    <citation type="submission" date="2017-06" db="EMBL/GenBank/DDBJ databases">
        <title>Genome sequencing of cyanobaciteial culture collection at National Institute for Environmental Studies (NIES).</title>
        <authorList>
            <person name="Hirose Y."/>
            <person name="Shimura Y."/>
            <person name="Fujisawa T."/>
            <person name="Nakamura Y."/>
            <person name="Kawachi M."/>
        </authorList>
    </citation>
    <scope>NUCLEOTIDE SEQUENCE [LARGE SCALE GENOMIC DNA]</scope>
    <source>
        <strain evidence="1 2">NIES-4072</strain>
    </source>
</reference>
<organism evidence="1 2">
    <name type="scientific">Nostoc commune NIES-4072</name>
    <dbReference type="NCBI Taxonomy" id="2005467"/>
    <lineage>
        <taxon>Bacteria</taxon>
        <taxon>Bacillati</taxon>
        <taxon>Cyanobacteriota</taxon>
        <taxon>Cyanophyceae</taxon>
        <taxon>Nostocales</taxon>
        <taxon>Nostocaceae</taxon>
        <taxon>Nostoc</taxon>
    </lineage>
</organism>
<sequence>MPIDSYQNREIETSWEPKEGWYYEGQVVEKFFRKSKVPDLKTDCAELKVGDRVRILKTRTQNLSQWIGKTALITGINDETISVAAGEGKEQLQANKTISEKYYKGYRIEFFVLEDGETIKFKIFNEQWKIYNYWHEYKSLEEAELGAIEWLDKNYPGVRRSPPSEDTIERMGRAVGLPSNAHARVNVSEPWDSPQEWSSAGVRCSYENDLITWGDRHFKIKSKIKEKYLNPRVLVDFLRDDWHVLQCFCKHLVKSSQPATEKEIIAHFKCKASLAKSAIKLGVNLGILVKLKGGKYDISSQPLLEEIKASVDPEKFFNNQELCLQPDTSIVEAAAIQKERSPQDISPSGQLITTQVQQVSTESDSQKSCSLNKTSVPLQTTLFLDSQYQMSQFGVHLVQTFPWLVSELDLLEFADNCFLKDSDFFDSNAQAHLSLKTLTDSLAQTKQLPSRKSSKRLQVWGIAAPGNLGMATGTSPRTESGFSSWAITAEVKATQPKVGKKSLQEIFNGVNSVTGEEIDKAYTLRASTPKLGVGNKSHPNTFVSIPVKVYVDGVEETQESPALCAGGWQHRSPLHRDKRGASFAVLYRAADGDRIYHEQSPCLRSPNNCGTGAYKIREYQGESCLERPINAIEAEQLMGWEVGSTSTGINKEGDEVSISQTQRIKILGNGIIPGEITDILTAIKPILERKLESEVPENMRFAYRQLRQRGVSHHEILMLIQ</sequence>
<dbReference type="AlphaFoldDB" id="A0A2R5FTC3"/>
<dbReference type="Proteomes" id="UP000245124">
    <property type="component" value="Unassembled WGS sequence"/>
</dbReference>
<comment type="caution">
    <text evidence="1">The sequence shown here is derived from an EMBL/GenBank/DDBJ whole genome shotgun (WGS) entry which is preliminary data.</text>
</comment>
<protein>
    <submittedName>
        <fullName evidence="1">Uncharacterized protein</fullName>
    </submittedName>
</protein>
<evidence type="ECO:0000313" key="2">
    <source>
        <dbReference type="Proteomes" id="UP000245124"/>
    </source>
</evidence>
<gene>
    <name evidence="1" type="ORF">NIES4072_31210</name>
</gene>
<dbReference type="EMBL" id="BDUD01000001">
    <property type="protein sequence ID" value="GBG19453.1"/>
    <property type="molecule type" value="Genomic_DNA"/>
</dbReference>
<accession>A0A2R5FTC3</accession>
<keyword evidence="2" id="KW-1185">Reference proteome</keyword>
<evidence type="ECO:0000313" key="1">
    <source>
        <dbReference type="EMBL" id="GBG19453.1"/>
    </source>
</evidence>
<proteinExistence type="predicted"/>
<name>A0A2R5FTC3_NOSCO</name>